<dbReference type="Gene3D" id="1.10.287.70">
    <property type="match status" value="1"/>
</dbReference>
<accession>A0A919RZB1</accession>
<dbReference type="EMBL" id="BOPZ01000015">
    <property type="protein sequence ID" value="GIM29315.1"/>
    <property type="molecule type" value="Genomic_DNA"/>
</dbReference>
<keyword evidence="1" id="KW-1133">Transmembrane helix</keyword>
<dbReference type="Proteomes" id="UP000679179">
    <property type="component" value="Unassembled WGS sequence"/>
</dbReference>
<gene>
    <name evidence="3" type="ORF">CPJCM30710_19810</name>
</gene>
<feature type="transmembrane region" description="Helical" evidence="1">
    <location>
        <begin position="57"/>
        <end position="79"/>
    </location>
</feature>
<organism evidence="3 4">
    <name type="scientific">Clostridium polyendosporum</name>
    <dbReference type="NCBI Taxonomy" id="69208"/>
    <lineage>
        <taxon>Bacteria</taxon>
        <taxon>Bacillati</taxon>
        <taxon>Bacillota</taxon>
        <taxon>Clostridia</taxon>
        <taxon>Eubacteriales</taxon>
        <taxon>Clostridiaceae</taxon>
        <taxon>Clostridium</taxon>
    </lineage>
</organism>
<dbReference type="AlphaFoldDB" id="A0A919RZB1"/>
<name>A0A919RZB1_9CLOT</name>
<dbReference type="SUPFAM" id="SSF81324">
    <property type="entry name" value="Voltage-gated potassium channels"/>
    <property type="match status" value="1"/>
</dbReference>
<evidence type="ECO:0000256" key="1">
    <source>
        <dbReference type="SAM" id="Phobius"/>
    </source>
</evidence>
<evidence type="ECO:0000313" key="3">
    <source>
        <dbReference type="EMBL" id="GIM29315.1"/>
    </source>
</evidence>
<feature type="transmembrane region" description="Helical" evidence="1">
    <location>
        <begin position="157"/>
        <end position="175"/>
    </location>
</feature>
<dbReference type="InterPro" id="IPR013099">
    <property type="entry name" value="K_chnl_dom"/>
</dbReference>
<keyword evidence="4" id="KW-1185">Reference proteome</keyword>
<dbReference type="RefSeq" id="WP_212904014.1">
    <property type="nucleotide sequence ID" value="NZ_BOPZ01000015.1"/>
</dbReference>
<evidence type="ECO:0000313" key="4">
    <source>
        <dbReference type="Proteomes" id="UP000679179"/>
    </source>
</evidence>
<keyword evidence="1" id="KW-0472">Membrane</keyword>
<comment type="caution">
    <text evidence="3">The sequence shown here is derived from an EMBL/GenBank/DDBJ whole genome shotgun (WGS) entry which is preliminary data.</text>
</comment>
<keyword evidence="1" id="KW-0812">Transmembrane</keyword>
<feature type="transmembrane region" description="Helical" evidence="1">
    <location>
        <begin position="30"/>
        <end position="51"/>
    </location>
</feature>
<dbReference type="Pfam" id="PF07885">
    <property type="entry name" value="Ion_trans_2"/>
    <property type="match status" value="1"/>
</dbReference>
<sequence length="185" mass="21643">MKNILLIVIIVISIVHAVLFFYFRERKNHLLSYFQYHIIMLMILFVSIKYLMDKVPIYYTLFFLIFTILNIVRTVKWLINSNKTNFYFISLYLVESFFVIVTSYANLYGIFNNLFSKDALTLVDTMYYSITTITTTGYGDIYPTCSITKFIAASEMLIGYFYGAIVIAIIVSKFIEIANNEKKSQ</sequence>
<feature type="transmembrane region" description="Helical" evidence="1">
    <location>
        <begin position="6"/>
        <end position="23"/>
    </location>
</feature>
<proteinExistence type="predicted"/>
<feature type="domain" description="Potassium channel" evidence="2">
    <location>
        <begin position="102"/>
        <end position="174"/>
    </location>
</feature>
<evidence type="ECO:0000259" key="2">
    <source>
        <dbReference type="Pfam" id="PF07885"/>
    </source>
</evidence>
<protein>
    <recommendedName>
        <fullName evidence="2">Potassium channel domain-containing protein</fullName>
    </recommendedName>
</protein>
<feature type="transmembrane region" description="Helical" evidence="1">
    <location>
        <begin position="86"/>
        <end position="111"/>
    </location>
</feature>
<reference evidence="3" key="1">
    <citation type="submission" date="2021-03" db="EMBL/GenBank/DDBJ databases">
        <title>Taxonomic study of Clostridium polyendosporum from meadow-gley soil under rice.</title>
        <authorList>
            <person name="Kobayashi H."/>
            <person name="Tanizawa Y."/>
            <person name="Yagura M."/>
        </authorList>
    </citation>
    <scope>NUCLEOTIDE SEQUENCE</scope>
    <source>
        <strain evidence="3">JCM 30710</strain>
    </source>
</reference>